<dbReference type="AlphaFoldDB" id="A0A815JWK4"/>
<dbReference type="Proteomes" id="UP000663882">
    <property type="component" value="Unassembled WGS sequence"/>
</dbReference>
<keyword evidence="3" id="KW-0547">Nucleotide-binding</keyword>
<dbReference type="GO" id="GO:0006400">
    <property type="term" value="P:tRNA modification"/>
    <property type="evidence" value="ECO:0007669"/>
    <property type="project" value="TreeGrafter"/>
</dbReference>
<dbReference type="PANTHER" id="PTHR11088:SF89">
    <property type="entry name" value="TRNA DIMETHYLALLYLTRANSFERASE"/>
    <property type="match status" value="1"/>
</dbReference>
<reference evidence="5" key="1">
    <citation type="submission" date="2021-02" db="EMBL/GenBank/DDBJ databases">
        <authorList>
            <person name="Nowell W R."/>
        </authorList>
    </citation>
    <scope>NUCLEOTIDE SEQUENCE</scope>
</reference>
<proteinExistence type="inferred from homology"/>
<sequence length="260" mass="30315">MVNKRSNLIERRLYEYALHAVCSPFRVAESGATKDQLAAHVAELFNVNPGEHEQKYMRALKLQTESVISRSHLPFIVGGTNYYIESLLFHLNPPNPSPEHSHDKQFTSLLNDLSEENLSKLTSVQLHELLSKIDKPTSIRRHPNEERKIRRAIEFYRDSGGIPLSEALKQQHAESGFSYRGSFRFHRCCLLWLTCQKEELEKRINDRIKSMLDRGLINELEKFHDEYNQTCTQAEQSYNYTRGIFQAIGFKEFHDYLLLS</sequence>
<organism evidence="5 6">
    <name type="scientific">Rotaria sordida</name>
    <dbReference type="NCBI Taxonomy" id="392033"/>
    <lineage>
        <taxon>Eukaryota</taxon>
        <taxon>Metazoa</taxon>
        <taxon>Spiralia</taxon>
        <taxon>Gnathifera</taxon>
        <taxon>Rotifera</taxon>
        <taxon>Eurotatoria</taxon>
        <taxon>Bdelloidea</taxon>
        <taxon>Philodinida</taxon>
        <taxon>Philodinidae</taxon>
        <taxon>Rotaria</taxon>
    </lineage>
</organism>
<keyword evidence="4" id="KW-0067">ATP-binding</keyword>
<dbReference type="GO" id="GO:0052381">
    <property type="term" value="F:tRNA dimethylallyltransferase activity"/>
    <property type="evidence" value="ECO:0007669"/>
    <property type="project" value="TreeGrafter"/>
</dbReference>
<gene>
    <name evidence="5" type="ORF">RFH988_LOCUS34185</name>
</gene>
<evidence type="ECO:0000256" key="4">
    <source>
        <dbReference type="ARBA" id="ARBA00022840"/>
    </source>
</evidence>
<dbReference type="EMBL" id="CAJNOO010004620">
    <property type="protein sequence ID" value="CAF1387763.1"/>
    <property type="molecule type" value="Genomic_DNA"/>
</dbReference>
<comment type="similarity">
    <text evidence="1">Belongs to the IPP transferase family.</text>
</comment>
<accession>A0A815JWK4</accession>
<dbReference type="PANTHER" id="PTHR11088">
    <property type="entry name" value="TRNA DIMETHYLALLYLTRANSFERASE"/>
    <property type="match status" value="1"/>
</dbReference>
<keyword evidence="2" id="KW-0808">Transferase</keyword>
<protein>
    <submittedName>
        <fullName evidence="5">Uncharacterized protein</fullName>
    </submittedName>
</protein>
<dbReference type="Pfam" id="PF01715">
    <property type="entry name" value="IPPT"/>
    <property type="match status" value="1"/>
</dbReference>
<dbReference type="GO" id="GO:0005739">
    <property type="term" value="C:mitochondrion"/>
    <property type="evidence" value="ECO:0007669"/>
    <property type="project" value="TreeGrafter"/>
</dbReference>
<comment type="caution">
    <text evidence="5">The sequence shown here is derived from an EMBL/GenBank/DDBJ whole genome shotgun (WGS) entry which is preliminary data.</text>
</comment>
<name>A0A815JWK4_9BILA</name>
<feature type="non-terminal residue" evidence="5">
    <location>
        <position position="260"/>
    </location>
</feature>
<evidence type="ECO:0000256" key="3">
    <source>
        <dbReference type="ARBA" id="ARBA00022741"/>
    </source>
</evidence>
<dbReference type="Gene3D" id="3.40.50.300">
    <property type="entry name" value="P-loop containing nucleotide triphosphate hydrolases"/>
    <property type="match status" value="1"/>
</dbReference>
<dbReference type="Gene3D" id="1.10.20.140">
    <property type="match status" value="1"/>
</dbReference>
<dbReference type="InterPro" id="IPR027417">
    <property type="entry name" value="P-loop_NTPase"/>
</dbReference>
<dbReference type="GO" id="GO:0005524">
    <property type="term" value="F:ATP binding"/>
    <property type="evidence" value="ECO:0007669"/>
    <property type="project" value="UniProtKB-KW"/>
</dbReference>
<evidence type="ECO:0000256" key="2">
    <source>
        <dbReference type="ARBA" id="ARBA00022679"/>
    </source>
</evidence>
<evidence type="ECO:0000313" key="6">
    <source>
        <dbReference type="Proteomes" id="UP000663882"/>
    </source>
</evidence>
<dbReference type="OrthoDB" id="775260at2759"/>
<dbReference type="InterPro" id="IPR039657">
    <property type="entry name" value="Dimethylallyltransferase"/>
</dbReference>
<evidence type="ECO:0000313" key="5">
    <source>
        <dbReference type="EMBL" id="CAF1387763.1"/>
    </source>
</evidence>
<evidence type="ECO:0000256" key="1">
    <source>
        <dbReference type="ARBA" id="ARBA00005842"/>
    </source>
</evidence>